<dbReference type="RefSeq" id="WP_145056246.1">
    <property type="nucleotide sequence ID" value="NZ_CP036433.1"/>
</dbReference>
<sequence>MKKLLVLTAVLALSVAGCNREWSRNMLRGTCLGGSDNCCETCYGGYEGDVYGAGYDSGYGGECCSSCSGGGCSSCASGQCMGGGMDGQYMQGGVYPGQIIDGGVINGGVIDNTHPDLRPTPTPALPGPANRTPNNG</sequence>
<reference evidence="2 3" key="1">
    <citation type="submission" date="2019-02" db="EMBL/GenBank/DDBJ databases">
        <title>Deep-cultivation of Planctomycetes and their phenomic and genomic characterization uncovers novel biology.</title>
        <authorList>
            <person name="Wiegand S."/>
            <person name="Jogler M."/>
            <person name="Boedeker C."/>
            <person name="Pinto D."/>
            <person name="Vollmers J."/>
            <person name="Rivas-Marin E."/>
            <person name="Kohn T."/>
            <person name="Peeters S.H."/>
            <person name="Heuer A."/>
            <person name="Rast P."/>
            <person name="Oberbeckmann S."/>
            <person name="Bunk B."/>
            <person name="Jeske O."/>
            <person name="Meyerdierks A."/>
            <person name="Storesund J.E."/>
            <person name="Kallscheuer N."/>
            <person name="Luecker S."/>
            <person name="Lage O.M."/>
            <person name="Pohl T."/>
            <person name="Merkel B.J."/>
            <person name="Hornburger P."/>
            <person name="Mueller R.-W."/>
            <person name="Bruemmer F."/>
            <person name="Labrenz M."/>
            <person name="Spormann A.M."/>
            <person name="Op den Camp H."/>
            <person name="Overmann J."/>
            <person name="Amann R."/>
            <person name="Jetten M.S.M."/>
            <person name="Mascher T."/>
            <person name="Medema M.H."/>
            <person name="Devos D.P."/>
            <person name="Kaster A.-K."/>
            <person name="Ovreas L."/>
            <person name="Rohde M."/>
            <person name="Galperin M.Y."/>
            <person name="Jogler C."/>
        </authorList>
    </citation>
    <scope>NUCLEOTIDE SEQUENCE [LARGE SCALE GENOMIC DNA]</scope>
    <source>
        <strain evidence="2 3">Pla85_3_4</strain>
    </source>
</reference>
<dbReference type="KEGG" id="lcre:Pla8534_53240"/>
<dbReference type="EMBL" id="CP036433">
    <property type="protein sequence ID" value="QDU97476.1"/>
    <property type="molecule type" value="Genomic_DNA"/>
</dbReference>
<name>A0A518E059_9BACT</name>
<organism evidence="2 3">
    <name type="scientific">Lignipirellula cremea</name>
    <dbReference type="NCBI Taxonomy" id="2528010"/>
    <lineage>
        <taxon>Bacteria</taxon>
        <taxon>Pseudomonadati</taxon>
        <taxon>Planctomycetota</taxon>
        <taxon>Planctomycetia</taxon>
        <taxon>Pirellulales</taxon>
        <taxon>Pirellulaceae</taxon>
        <taxon>Lignipirellula</taxon>
    </lineage>
</organism>
<dbReference type="AlphaFoldDB" id="A0A518E059"/>
<dbReference type="PROSITE" id="PS51257">
    <property type="entry name" value="PROKAR_LIPOPROTEIN"/>
    <property type="match status" value="1"/>
</dbReference>
<feature type="region of interest" description="Disordered" evidence="1">
    <location>
        <begin position="110"/>
        <end position="136"/>
    </location>
</feature>
<evidence type="ECO:0000313" key="3">
    <source>
        <dbReference type="Proteomes" id="UP000317648"/>
    </source>
</evidence>
<evidence type="ECO:0000256" key="1">
    <source>
        <dbReference type="SAM" id="MobiDB-lite"/>
    </source>
</evidence>
<gene>
    <name evidence="2" type="ORF">Pla8534_53240</name>
</gene>
<protein>
    <submittedName>
        <fullName evidence="2">Uncharacterized protein</fullName>
    </submittedName>
</protein>
<dbReference type="Proteomes" id="UP000317648">
    <property type="component" value="Chromosome"/>
</dbReference>
<keyword evidence="3" id="KW-1185">Reference proteome</keyword>
<proteinExistence type="predicted"/>
<evidence type="ECO:0000313" key="2">
    <source>
        <dbReference type="EMBL" id="QDU97476.1"/>
    </source>
</evidence>
<accession>A0A518E059</accession>